<accession>A0A1M6HJM5</accession>
<dbReference type="STRING" id="1470563.SAMN05444000_10671"/>
<dbReference type="NCBIfam" id="NF005720">
    <property type="entry name" value="PRK07538.1"/>
    <property type="match status" value="1"/>
</dbReference>
<evidence type="ECO:0000259" key="3">
    <source>
        <dbReference type="Pfam" id="PF01494"/>
    </source>
</evidence>
<reference evidence="5" key="1">
    <citation type="submission" date="2016-11" db="EMBL/GenBank/DDBJ databases">
        <authorList>
            <person name="Varghese N."/>
            <person name="Submissions S."/>
        </authorList>
    </citation>
    <scope>NUCLEOTIDE SEQUENCE [LARGE SCALE GENOMIC DNA]</scope>
    <source>
        <strain evidence="5">DSM 100564</strain>
    </source>
</reference>
<dbReference type="GO" id="GO:0071949">
    <property type="term" value="F:FAD binding"/>
    <property type="evidence" value="ECO:0007669"/>
    <property type="project" value="InterPro"/>
</dbReference>
<evidence type="ECO:0000256" key="1">
    <source>
        <dbReference type="ARBA" id="ARBA00023002"/>
    </source>
</evidence>
<dbReference type="SUPFAM" id="SSF54373">
    <property type="entry name" value="FAD-linked reductases, C-terminal domain"/>
    <property type="match status" value="1"/>
</dbReference>
<evidence type="ECO:0000256" key="2">
    <source>
        <dbReference type="ARBA" id="ARBA00023033"/>
    </source>
</evidence>
<name>A0A1M6HJM5_9RHOB</name>
<dbReference type="OrthoDB" id="4230779at2"/>
<dbReference type="InterPro" id="IPR002938">
    <property type="entry name" value="FAD-bd"/>
</dbReference>
<dbReference type="Gene3D" id="3.30.9.30">
    <property type="match status" value="1"/>
</dbReference>
<dbReference type="EMBL" id="FQZQ01000006">
    <property type="protein sequence ID" value="SHJ22436.1"/>
    <property type="molecule type" value="Genomic_DNA"/>
</dbReference>
<dbReference type="GO" id="GO:0004497">
    <property type="term" value="F:monooxygenase activity"/>
    <property type="evidence" value="ECO:0007669"/>
    <property type="project" value="UniProtKB-KW"/>
</dbReference>
<dbReference type="Pfam" id="PF01494">
    <property type="entry name" value="FAD_binding_3"/>
    <property type="match status" value="1"/>
</dbReference>
<feature type="domain" description="FAD-binding" evidence="3">
    <location>
        <begin position="2"/>
        <end position="355"/>
    </location>
</feature>
<gene>
    <name evidence="4" type="ORF">SAMN05444000_10671</name>
</gene>
<keyword evidence="2" id="KW-0503">Monooxygenase</keyword>
<sequence>MTVLIAGAGIGGLTLALSLHQVGVPFRIFEAVQEIKPLGVGINLQAHATRELFELGLESELDKVALRTEKVAYFSRQGGLIWSEPRGIKAGYHWPQYSIHRGGLQMALLRALQDRCGLDVVEMGTAVTDWKSATQGVEIKLENRTSIGEKGVASGAVLVAADGINSILRAGQYPNEGPACWGGTMMWRGVTKGPKFLTGRSMAMAGEKHRKFVVYPIADTAEGGSVLNWIADLTMSEDYKWRQQDWNRAGNLDDFLPEFSDWRFDWLDVPEVIQQAEAVYEFPMVDRNPLPQWSFGPMTLLGDAAHAMYPIGSNGASQGIIDARILARELRDKGVGPEALQSYDDIRREAVNAVVLTNRGDGPDKILDIVSERAPDGFDDIETVMPLAERQSFADGYKKVAGMDIATLNAREPLIAL</sequence>
<dbReference type="SUPFAM" id="SSF51905">
    <property type="entry name" value="FAD/NAD(P)-binding domain"/>
    <property type="match status" value="1"/>
</dbReference>
<proteinExistence type="predicted"/>
<evidence type="ECO:0000313" key="5">
    <source>
        <dbReference type="Proteomes" id="UP000183982"/>
    </source>
</evidence>
<protein>
    <submittedName>
        <fullName evidence="4">2-polyprenyl-6-methoxyphenol hydroxylase</fullName>
    </submittedName>
</protein>
<dbReference type="AlphaFoldDB" id="A0A1M6HJM5"/>
<dbReference type="PANTHER" id="PTHR13789">
    <property type="entry name" value="MONOOXYGENASE"/>
    <property type="match status" value="1"/>
</dbReference>
<dbReference type="RefSeq" id="WP_073251048.1">
    <property type="nucleotide sequence ID" value="NZ_FQZQ01000006.1"/>
</dbReference>
<keyword evidence="1" id="KW-0560">Oxidoreductase</keyword>
<dbReference type="Proteomes" id="UP000183982">
    <property type="component" value="Unassembled WGS sequence"/>
</dbReference>
<keyword evidence="5" id="KW-1185">Reference proteome</keyword>
<dbReference type="PANTHER" id="PTHR13789:SF268">
    <property type="entry name" value="5-METHYLPHENAZINE-1-CARBOXYLATE 1-MONOOXYGENASE"/>
    <property type="match status" value="1"/>
</dbReference>
<dbReference type="Gene3D" id="3.50.50.60">
    <property type="entry name" value="FAD/NAD(P)-binding domain"/>
    <property type="match status" value="1"/>
</dbReference>
<dbReference type="InterPro" id="IPR036188">
    <property type="entry name" value="FAD/NAD-bd_sf"/>
</dbReference>
<evidence type="ECO:0000313" key="4">
    <source>
        <dbReference type="EMBL" id="SHJ22436.1"/>
    </source>
</evidence>
<dbReference type="PRINTS" id="PR00420">
    <property type="entry name" value="RNGMNOXGNASE"/>
</dbReference>
<dbReference type="InterPro" id="IPR050493">
    <property type="entry name" value="FAD-dep_Monooxygenase_BioMet"/>
</dbReference>
<organism evidence="4 5">
    <name type="scientific">Shimia gijangensis</name>
    <dbReference type="NCBI Taxonomy" id="1470563"/>
    <lineage>
        <taxon>Bacteria</taxon>
        <taxon>Pseudomonadati</taxon>
        <taxon>Pseudomonadota</taxon>
        <taxon>Alphaproteobacteria</taxon>
        <taxon>Rhodobacterales</taxon>
        <taxon>Roseobacteraceae</taxon>
    </lineage>
</organism>